<gene>
    <name evidence="2" type="ORF">H6F99_03715</name>
</gene>
<protein>
    <submittedName>
        <fullName evidence="2">Class I SAM-dependent methyltransferase</fullName>
    </submittedName>
</protein>
<accession>A0ABR8BSM1</accession>
<keyword evidence="3" id="KW-1185">Reference proteome</keyword>
<dbReference type="SUPFAM" id="SSF53335">
    <property type="entry name" value="S-adenosyl-L-methionine-dependent methyltransferases"/>
    <property type="match status" value="1"/>
</dbReference>
<organism evidence="2 3">
    <name type="scientific">Aphanizomenon flos-aquae FACHB-1040</name>
    <dbReference type="NCBI Taxonomy" id="2692887"/>
    <lineage>
        <taxon>Bacteria</taxon>
        <taxon>Bacillati</taxon>
        <taxon>Cyanobacteriota</taxon>
        <taxon>Cyanophyceae</taxon>
        <taxon>Nostocales</taxon>
        <taxon>Aphanizomenonaceae</taxon>
        <taxon>Aphanizomenon</taxon>
    </lineage>
</organism>
<dbReference type="Pfam" id="PF13489">
    <property type="entry name" value="Methyltransf_23"/>
    <property type="match status" value="1"/>
</dbReference>
<keyword evidence="1" id="KW-0812">Transmembrane</keyword>
<dbReference type="PANTHER" id="PTHR43861">
    <property type="entry name" value="TRANS-ACONITATE 2-METHYLTRANSFERASE-RELATED"/>
    <property type="match status" value="1"/>
</dbReference>
<comment type="caution">
    <text evidence="2">The sequence shown here is derived from an EMBL/GenBank/DDBJ whole genome shotgun (WGS) entry which is preliminary data.</text>
</comment>
<keyword evidence="2" id="KW-0808">Transferase</keyword>
<dbReference type="PANTHER" id="PTHR43861:SF6">
    <property type="entry name" value="METHYLTRANSFERASE TYPE 11"/>
    <property type="match status" value="1"/>
</dbReference>
<dbReference type="InterPro" id="IPR029063">
    <property type="entry name" value="SAM-dependent_MTases_sf"/>
</dbReference>
<sequence>MKICPQCDHHFNQENWHCPSCGYTPPSLNGHLTFAPELAAESAGFEAEFFPKLAQLEAKNFWFRSRNRLIIYAIKHYFPQAKNFLEIGCGTGFVLQGIEKNLSHLTCSGSEIFTAGLEFATERLCKTTLFQMDARNIPFAEEFDIIGAFDVLEHIEQDTDVLAKMYQATQNGGGIILTVPQHPWLWSQADTHAHHVRRYIKKDLIIKLHQAGFKIVRVTSFVSFLLPLMLISRINSRSNSKDYDPTSELKISGFLNYLLEKILDMERWFIKLGFSFPFGGSLLVIAYKK</sequence>
<dbReference type="RefSeq" id="WP_190382281.1">
    <property type="nucleotide sequence ID" value="NZ_JACJQT010000006.1"/>
</dbReference>
<reference evidence="2 3" key="1">
    <citation type="journal article" date="2020" name="ISME J.">
        <title>Comparative genomics reveals insights into cyanobacterial evolution and habitat adaptation.</title>
        <authorList>
            <person name="Chen M.Y."/>
            <person name="Teng W.K."/>
            <person name="Zhao L."/>
            <person name="Hu C.X."/>
            <person name="Zhou Y.K."/>
            <person name="Han B.P."/>
            <person name="Song L.R."/>
            <person name="Shu W.S."/>
        </authorList>
    </citation>
    <scope>NUCLEOTIDE SEQUENCE [LARGE SCALE GENOMIC DNA]</scope>
    <source>
        <strain evidence="2 3">FACHB-1040</strain>
    </source>
</reference>
<dbReference type="GO" id="GO:0032259">
    <property type="term" value="P:methylation"/>
    <property type="evidence" value="ECO:0007669"/>
    <property type="project" value="UniProtKB-KW"/>
</dbReference>
<evidence type="ECO:0000313" key="3">
    <source>
        <dbReference type="Proteomes" id="UP000606721"/>
    </source>
</evidence>
<dbReference type="Gene3D" id="3.40.50.150">
    <property type="entry name" value="Vaccinia Virus protein VP39"/>
    <property type="match status" value="1"/>
</dbReference>
<keyword evidence="2" id="KW-0489">Methyltransferase</keyword>
<dbReference type="CDD" id="cd02440">
    <property type="entry name" value="AdoMet_MTases"/>
    <property type="match status" value="1"/>
</dbReference>
<evidence type="ECO:0000313" key="2">
    <source>
        <dbReference type="EMBL" id="MBD2277460.1"/>
    </source>
</evidence>
<feature type="transmembrane region" description="Helical" evidence="1">
    <location>
        <begin position="268"/>
        <end position="287"/>
    </location>
</feature>
<name>A0ABR8BSM1_APHFL</name>
<proteinExistence type="predicted"/>
<keyword evidence="1" id="KW-0472">Membrane</keyword>
<keyword evidence="1" id="KW-1133">Transmembrane helix</keyword>
<dbReference type="Proteomes" id="UP000606721">
    <property type="component" value="Unassembled WGS sequence"/>
</dbReference>
<dbReference type="EMBL" id="JACJQT010000006">
    <property type="protein sequence ID" value="MBD2277460.1"/>
    <property type="molecule type" value="Genomic_DNA"/>
</dbReference>
<dbReference type="GO" id="GO:0008168">
    <property type="term" value="F:methyltransferase activity"/>
    <property type="evidence" value="ECO:0007669"/>
    <property type="project" value="UniProtKB-KW"/>
</dbReference>
<evidence type="ECO:0000256" key="1">
    <source>
        <dbReference type="SAM" id="Phobius"/>
    </source>
</evidence>